<keyword evidence="3" id="KW-0479">Metal-binding</keyword>
<organism evidence="7 8">
    <name type="scientific">Paractinoplanes bogorensis</name>
    <dbReference type="NCBI Taxonomy" id="1610840"/>
    <lineage>
        <taxon>Bacteria</taxon>
        <taxon>Bacillati</taxon>
        <taxon>Actinomycetota</taxon>
        <taxon>Actinomycetes</taxon>
        <taxon>Micromonosporales</taxon>
        <taxon>Micromonosporaceae</taxon>
        <taxon>Paractinoplanes</taxon>
    </lineage>
</organism>
<dbReference type="PROSITE" id="PS00893">
    <property type="entry name" value="NUDIX_BOX"/>
    <property type="match status" value="1"/>
</dbReference>
<keyword evidence="8" id="KW-1185">Reference proteome</keyword>
<evidence type="ECO:0000256" key="5">
    <source>
        <dbReference type="ARBA" id="ARBA00022842"/>
    </source>
</evidence>
<dbReference type="EMBL" id="JAHKKG010000002">
    <property type="protein sequence ID" value="MBU2662929.1"/>
    <property type="molecule type" value="Genomic_DNA"/>
</dbReference>
<comment type="similarity">
    <text evidence="2">Belongs to the Nudix hydrolase family.</text>
</comment>
<evidence type="ECO:0000313" key="8">
    <source>
        <dbReference type="Proteomes" id="UP001519654"/>
    </source>
</evidence>
<evidence type="ECO:0000259" key="6">
    <source>
        <dbReference type="PROSITE" id="PS51462"/>
    </source>
</evidence>
<dbReference type="CDD" id="cd18886">
    <property type="entry name" value="NUDIX_MutT_Nudt1"/>
    <property type="match status" value="1"/>
</dbReference>
<proteinExistence type="inferred from homology"/>
<evidence type="ECO:0000256" key="3">
    <source>
        <dbReference type="ARBA" id="ARBA00022723"/>
    </source>
</evidence>
<comment type="caution">
    <text evidence="7">The sequence shown here is derived from an EMBL/GenBank/DDBJ whole genome shotgun (WGS) entry which is preliminary data.</text>
</comment>
<dbReference type="Gene3D" id="3.90.79.10">
    <property type="entry name" value="Nucleoside Triphosphate Pyrophosphohydrolase"/>
    <property type="match status" value="1"/>
</dbReference>
<feature type="domain" description="Nudix hydrolase" evidence="6">
    <location>
        <begin position="26"/>
        <end position="167"/>
    </location>
</feature>
<dbReference type="InterPro" id="IPR020084">
    <property type="entry name" value="NUDIX_hydrolase_CS"/>
</dbReference>
<evidence type="ECO:0000313" key="7">
    <source>
        <dbReference type="EMBL" id="MBU2662929.1"/>
    </source>
</evidence>
<evidence type="ECO:0000256" key="1">
    <source>
        <dbReference type="ARBA" id="ARBA00001946"/>
    </source>
</evidence>
<dbReference type="Pfam" id="PF00293">
    <property type="entry name" value="NUDIX"/>
    <property type="match status" value="1"/>
</dbReference>
<dbReference type="PROSITE" id="PS51462">
    <property type="entry name" value="NUDIX"/>
    <property type="match status" value="1"/>
</dbReference>
<gene>
    <name evidence="7" type="ORF">KOI35_05350</name>
</gene>
<keyword evidence="4" id="KW-0378">Hydrolase</keyword>
<dbReference type="InterPro" id="IPR015797">
    <property type="entry name" value="NUDIX_hydrolase-like_dom_sf"/>
</dbReference>
<dbReference type="Proteomes" id="UP001519654">
    <property type="component" value="Unassembled WGS sequence"/>
</dbReference>
<reference evidence="7 8" key="1">
    <citation type="submission" date="2021-06" db="EMBL/GenBank/DDBJ databases">
        <title>Actinoplanes lichenicola sp. nov., and Actinoplanes ovalisporus sp. nov., isolated from lichen in Thailand.</title>
        <authorList>
            <person name="Saeng-In P."/>
            <person name="Kanchanasin P."/>
            <person name="Yuki M."/>
            <person name="Kudo T."/>
            <person name="Ohkuma M."/>
            <person name="Phongsopitanun W."/>
            <person name="Tanasupawat S."/>
        </authorList>
    </citation>
    <scope>NUCLEOTIDE SEQUENCE [LARGE SCALE GENOMIC DNA]</scope>
    <source>
        <strain evidence="7 8">NBRC 110975</strain>
    </source>
</reference>
<keyword evidence="5" id="KW-0460">Magnesium</keyword>
<sequence length="191" mass="20926">MDRNDSVPSHAIRSPGRLYPGCSGWLKVAAVQAIIATLGYVLSPDRHEVLMVRRDTRPDDLHFGKYNGLGGKLEPDEDVVSGLRREIHEEAGLDCTTVELAGTISWPGFGRGGANWFGFVFRIPSWTGTPPAGNDEGSLHWVPVKDVLAGNVPMWESDRHFLPLVFADSPQVFHGVMPFADGKALSWSFVS</sequence>
<evidence type="ECO:0000256" key="2">
    <source>
        <dbReference type="ARBA" id="ARBA00005582"/>
    </source>
</evidence>
<evidence type="ECO:0000256" key="4">
    <source>
        <dbReference type="ARBA" id="ARBA00022801"/>
    </source>
</evidence>
<dbReference type="PANTHER" id="PTHR43758:SF2">
    <property type="entry name" value="OXIDIZED PURINE NUCLEOSIDE TRIPHOSPHATE HYDROLASE"/>
    <property type="match status" value="1"/>
</dbReference>
<comment type="cofactor">
    <cofactor evidence="1">
        <name>Mg(2+)</name>
        <dbReference type="ChEBI" id="CHEBI:18420"/>
    </cofactor>
</comment>
<dbReference type="SUPFAM" id="SSF55811">
    <property type="entry name" value="Nudix"/>
    <property type="match status" value="1"/>
</dbReference>
<dbReference type="PANTHER" id="PTHR43758">
    <property type="entry name" value="7,8-DIHYDRO-8-OXOGUANINE TRIPHOSPHATASE"/>
    <property type="match status" value="1"/>
</dbReference>
<name>A0ABS5YJP2_9ACTN</name>
<dbReference type="InterPro" id="IPR000086">
    <property type="entry name" value="NUDIX_hydrolase_dom"/>
</dbReference>
<accession>A0ABS5YJP2</accession>
<protein>
    <submittedName>
        <fullName evidence="7">8-oxo-dGTP diphosphatase</fullName>
    </submittedName>
</protein>